<dbReference type="GO" id="GO:0051539">
    <property type="term" value="F:4 iron, 4 sulfur cluster binding"/>
    <property type="evidence" value="ECO:0007669"/>
    <property type="project" value="UniProtKB-UniRule"/>
</dbReference>
<dbReference type="PANTHER" id="PTHR13932:SF5">
    <property type="entry name" value="RADICAL S-ADENOSYL METHIONINE DOMAIN-CONTAINING PROTEIN 1, MITOCHONDRIAL"/>
    <property type="match status" value="1"/>
</dbReference>
<dbReference type="Gene3D" id="3.20.20.70">
    <property type="entry name" value="Aldolase class I"/>
    <property type="match status" value="1"/>
</dbReference>
<evidence type="ECO:0000313" key="13">
    <source>
        <dbReference type="Proteomes" id="UP000242175"/>
    </source>
</evidence>
<dbReference type="CDD" id="cd01335">
    <property type="entry name" value="Radical_SAM"/>
    <property type="match status" value="1"/>
</dbReference>
<dbReference type="GO" id="GO:0005737">
    <property type="term" value="C:cytoplasm"/>
    <property type="evidence" value="ECO:0007669"/>
    <property type="project" value="UniProtKB-SubCell"/>
</dbReference>
<dbReference type="GO" id="GO:0006779">
    <property type="term" value="P:porphyrin-containing compound biosynthetic process"/>
    <property type="evidence" value="ECO:0007669"/>
    <property type="project" value="InterPro"/>
</dbReference>
<reference evidence="12 13" key="1">
    <citation type="journal article" date="2016" name="Int. J. Syst. Evol. Microbiol.">
        <title>Paraphotobacterium marinum gen. nov., sp. nov., a member of the family Vibrionaceae, isolated from surface seawater.</title>
        <authorList>
            <person name="Huang Z."/>
            <person name="Dong C."/>
            <person name="Shao Z."/>
        </authorList>
    </citation>
    <scope>NUCLEOTIDE SEQUENCE [LARGE SCALE GENOMIC DNA]</scope>
    <source>
        <strain evidence="12 13">NSCS20N07D</strain>
    </source>
</reference>
<dbReference type="PROSITE" id="PS51918">
    <property type="entry name" value="RADICAL_SAM"/>
    <property type="match status" value="1"/>
</dbReference>
<protein>
    <recommendedName>
        <fullName evidence="3 10">Heme chaperone HemW</fullName>
    </recommendedName>
</protein>
<evidence type="ECO:0000256" key="5">
    <source>
        <dbReference type="ARBA" id="ARBA00022691"/>
    </source>
</evidence>
<dbReference type="EMBL" id="CP022355">
    <property type="protein sequence ID" value="ASK77894.1"/>
    <property type="molecule type" value="Genomic_DNA"/>
</dbReference>
<evidence type="ECO:0000259" key="11">
    <source>
        <dbReference type="PROSITE" id="PS51918"/>
    </source>
</evidence>
<comment type="cofactor">
    <cofactor evidence="1">
        <name>[4Fe-4S] cluster</name>
        <dbReference type="ChEBI" id="CHEBI:49883"/>
    </cofactor>
</comment>
<evidence type="ECO:0000256" key="1">
    <source>
        <dbReference type="ARBA" id="ARBA00001966"/>
    </source>
</evidence>
<dbReference type="KEGG" id="pmai:CF386_01915"/>
<organism evidence="12 13">
    <name type="scientific">Paraphotobacterium marinum</name>
    <dbReference type="NCBI Taxonomy" id="1755811"/>
    <lineage>
        <taxon>Bacteria</taxon>
        <taxon>Pseudomonadati</taxon>
        <taxon>Pseudomonadota</taxon>
        <taxon>Gammaproteobacteria</taxon>
        <taxon>Vibrionales</taxon>
        <taxon>Vibrionaceae</taxon>
        <taxon>Paraphotobacterium</taxon>
    </lineage>
</organism>
<keyword evidence="9 10" id="KW-0143">Chaperone</keyword>
<evidence type="ECO:0000256" key="10">
    <source>
        <dbReference type="RuleBase" id="RU364116"/>
    </source>
</evidence>
<dbReference type="SFLD" id="SFLDG01065">
    <property type="entry name" value="anaerobic_coproporphyrinogen-I"/>
    <property type="match status" value="1"/>
</dbReference>
<dbReference type="OrthoDB" id="9808022at2"/>
<comment type="function">
    <text evidence="10">Probably acts as a heme chaperone, transferring heme to an unknown acceptor. Binds one molecule of heme per monomer, possibly covalently. Binds 1 [4Fe-4S] cluster. The cluster is coordinated with 3 cysteines and an exchangeable S-adenosyl-L-methionine.</text>
</comment>
<keyword evidence="4 10" id="KW-0349">Heme</keyword>
<sequence>MNKKPVSLYIHMPWCIKKCPYCDFNSHTINGDIPEKTYIEHLIKDLKNDIEEYNIYDRPVKTIFFGGGTPSLITPAGYDELLSGIKLLLPFKENIEITMEANPGTLEHKPFQEYINAGINRFSVGVQSFNNEHLNILGRIHSNQNAITALEELRELNVTSYNLDLMHGLPQQNIKQALSDLHTAIELNVPHISWYQLTIEPHTMFSSRPPTLPSDDILWLIYKEGIELLKDNGYEQYEISAFSKQNHACEHNLNYWEFGDYLGVGCGASGKITTNSKQVIRTEKVKHPKGYLEAKNNYIKFKSNVTGDDLVFEYFLNRCRLMNGFSKQDFEHKTGLKLDNLEPKLNIAQKKGLITYQSEFVTVTTLGHRYLNNLLELFI</sequence>
<evidence type="ECO:0000313" key="12">
    <source>
        <dbReference type="EMBL" id="ASK77894.1"/>
    </source>
</evidence>
<keyword evidence="7 10" id="KW-0408">Iron</keyword>
<evidence type="ECO:0000256" key="2">
    <source>
        <dbReference type="ARBA" id="ARBA00006100"/>
    </source>
</evidence>
<keyword evidence="10" id="KW-0963">Cytoplasm</keyword>
<dbReference type="GO" id="GO:0046872">
    <property type="term" value="F:metal ion binding"/>
    <property type="evidence" value="ECO:0007669"/>
    <property type="project" value="UniProtKB-UniRule"/>
</dbReference>
<dbReference type="SFLD" id="SFLDS00029">
    <property type="entry name" value="Radical_SAM"/>
    <property type="match status" value="1"/>
</dbReference>
<dbReference type="AlphaFoldDB" id="A0A220VBX0"/>
<comment type="subcellular location">
    <subcellularLocation>
        <location evidence="10">Cytoplasm</location>
    </subcellularLocation>
</comment>
<dbReference type="InterPro" id="IPR034505">
    <property type="entry name" value="Coproporphyrinogen-III_oxidase"/>
</dbReference>
<evidence type="ECO:0000256" key="3">
    <source>
        <dbReference type="ARBA" id="ARBA00017228"/>
    </source>
</evidence>
<dbReference type="InterPro" id="IPR007197">
    <property type="entry name" value="rSAM"/>
</dbReference>
<dbReference type="InterPro" id="IPR013785">
    <property type="entry name" value="Aldolase_TIM"/>
</dbReference>
<keyword evidence="5 10" id="KW-0949">S-adenosyl-L-methionine</keyword>
<keyword evidence="13" id="KW-1185">Reference proteome</keyword>
<evidence type="ECO:0000256" key="9">
    <source>
        <dbReference type="ARBA" id="ARBA00023186"/>
    </source>
</evidence>
<dbReference type="RefSeq" id="WP_089072804.1">
    <property type="nucleotide sequence ID" value="NZ_CBCSAM010000005.1"/>
</dbReference>
<keyword evidence="6 10" id="KW-0479">Metal-binding</keyword>
<comment type="similarity">
    <text evidence="2">Belongs to the anaerobic coproporphyrinogen-III oxidase family. HemW subfamily.</text>
</comment>
<dbReference type="Proteomes" id="UP000242175">
    <property type="component" value="Chromosome large"/>
</dbReference>
<accession>A0A220VBX0</accession>
<feature type="domain" description="Radical SAM core" evidence="11">
    <location>
        <begin position="1"/>
        <end position="235"/>
    </location>
</feature>
<dbReference type="Pfam" id="PF04055">
    <property type="entry name" value="Radical_SAM"/>
    <property type="match status" value="1"/>
</dbReference>
<name>A0A220VBX0_9GAMM</name>
<keyword evidence="8 10" id="KW-0411">Iron-sulfur</keyword>
<dbReference type="InterPro" id="IPR058240">
    <property type="entry name" value="rSAM_sf"/>
</dbReference>
<dbReference type="InterPro" id="IPR006638">
    <property type="entry name" value="Elp3/MiaA/NifB-like_rSAM"/>
</dbReference>
<evidence type="ECO:0000256" key="7">
    <source>
        <dbReference type="ARBA" id="ARBA00023004"/>
    </source>
</evidence>
<dbReference type="NCBIfam" id="TIGR00539">
    <property type="entry name" value="hemN_rel"/>
    <property type="match status" value="1"/>
</dbReference>
<evidence type="ECO:0000256" key="6">
    <source>
        <dbReference type="ARBA" id="ARBA00022723"/>
    </source>
</evidence>
<dbReference type="SFLD" id="SFLDF00288">
    <property type="entry name" value="HemN-like__clustered_with_nucl"/>
    <property type="match status" value="1"/>
</dbReference>
<dbReference type="InterPro" id="IPR004559">
    <property type="entry name" value="HemW-like"/>
</dbReference>
<dbReference type="PANTHER" id="PTHR13932">
    <property type="entry name" value="COPROPORPHYRINIGEN III OXIDASE"/>
    <property type="match status" value="1"/>
</dbReference>
<evidence type="ECO:0000256" key="8">
    <source>
        <dbReference type="ARBA" id="ARBA00023014"/>
    </source>
</evidence>
<keyword evidence="10" id="KW-0004">4Fe-4S</keyword>
<dbReference type="SFLD" id="SFLDF00562">
    <property type="entry name" value="HemN-like__clustered_with_heat"/>
    <property type="match status" value="1"/>
</dbReference>
<evidence type="ECO:0000256" key="4">
    <source>
        <dbReference type="ARBA" id="ARBA00022617"/>
    </source>
</evidence>
<dbReference type="SMART" id="SM00729">
    <property type="entry name" value="Elp3"/>
    <property type="match status" value="1"/>
</dbReference>
<proteinExistence type="inferred from homology"/>
<dbReference type="SFLD" id="SFLDG01082">
    <property type="entry name" value="B12-binding_domain_containing"/>
    <property type="match status" value="1"/>
</dbReference>
<dbReference type="SUPFAM" id="SSF102114">
    <property type="entry name" value="Radical SAM enzymes"/>
    <property type="match status" value="1"/>
</dbReference>
<gene>
    <name evidence="12" type="ORF">CF386_01915</name>
</gene>
<dbReference type="GO" id="GO:0004109">
    <property type="term" value="F:coproporphyrinogen oxidase activity"/>
    <property type="evidence" value="ECO:0007669"/>
    <property type="project" value="InterPro"/>
</dbReference>